<evidence type="ECO:0000256" key="1">
    <source>
        <dbReference type="SAM" id="MobiDB-lite"/>
    </source>
</evidence>
<dbReference type="AlphaFoldDB" id="A0A941D1R4"/>
<feature type="region of interest" description="Disordered" evidence="1">
    <location>
        <begin position="1"/>
        <end position="25"/>
    </location>
</feature>
<dbReference type="RefSeq" id="WP_215341068.1">
    <property type="nucleotide sequence ID" value="NZ_JAGSGD010000001.1"/>
</dbReference>
<dbReference type="Proteomes" id="UP000622580">
    <property type="component" value="Unassembled WGS sequence"/>
</dbReference>
<dbReference type="SUPFAM" id="SSF48452">
    <property type="entry name" value="TPR-like"/>
    <property type="match status" value="1"/>
</dbReference>
<gene>
    <name evidence="2" type="ORF">JKL49_13160</name>
</gene>
<evidence type="ECO:0000313" key="2">
    <source>
        <dbReference type="EMBL" id="MBR7620337.1"/>
    </source>
</evidence>
<protein>
    <submittedName>
        <fullName evidence="2">Tetratricopeptide repeat protein</fullName>
    </submittedName>
</protein>
<dbReference type="EMBL" id="JAGSGD010000001">
    <property type="protein sequence ID" value="MBR7620337.1"/>
    <property type="molecule type" value="Genomic_DNA"/>
</dbReference>
<name>A0A941D1R4_9CAUL</name>
<evidence type="ECO:0000313" key="3">
    <source>
        <dbReference type="Proteomes" id="UP000622580"/>
    </source>
</evidence>
<reference evidence="2" key="1">
    <citation type="submission" date="2021-04" db="EMBL/GenBank/DDBJ databases">
        <title>Draft genome assembly of strain Phenylobacterium sp. 20VBR1 using MiniION and Illumina platforms.</title>
        <authorList>
            <person name="Thomas F.A."/>
            <person name="Krishnan K.P."/>
            <person name="Sinha R.K."/>
        </authorList>
    </citation>
    <scope>NUCLEOTIDE SEQUENCE</scope>
    <source>
        <strain evidence="2">20VBR1</strain>
    </source>
</reference>
<proteinExistence type="predicted"/>
<organism evidence="2 3">
    <name type="scientific">Phenylobacterium glaciei</name>
    <dbReference type="NCBI Taxonomy" id="2803784"/>
    <lineage>
        <taxon>Bacteria</taxon>
        <taxon>Pseudomonadati</taxon>
        <taxon>Pseudomonadota</taxon>
        <taxon>Alphaproteobacteria</taxon>
        <taxon>Caulobacterales</taxon>
        <taxon>Caulobacteraceae</taxon>
        <taxon>Phenylobacterium</taxon>
    </lineage>
</organism>
<accession>A0A941D1R4</accession>
<dbReference type="Gene3D" id="1.25.40.10">
    <property type="entry name" value="Tetratricopeptide repeat domain"/>
    <property type="match status" value="2"/>
</dbReference>
<dbReference type="InterPro" id="IPR011990">
    <property type="entry name" value="TPR-like_helical_dom_sf"/>
</dbReference>
<keyword evidence="3" id="KW-1185">Reference proteome</keyword>
<comment type="caution">
    <text evidence="2">The sequence shown here is derived from an EMBL/GenBank/DDBJ whole genome shotgun (WGS) entry which is preliminary data.</text>
</comment>
<sequence>MSGVTGDGAPRRRRVKAEPAPTTPDPIEIAMEAEAAGVAPRGIAHELLANQNRLVQADLTHRVWQIASERAGFALKVLTGVAGVAVAGALAAMAWQASRSDGLVVEAFSAPPALVSRGATGEVVARGVLDRLGELDRAANSLQSVRIADAWTQDTKIEVAQTGVSLDDVQRLLRRWLGHETYLTGEVVQTATGVRITARTGVGRTVTAEGSAEQLPELARQTGEALFRQARPVQYAEFLVREGRWTEAKPLLAQVLQTSDDPLTRAAAANALGLITAYSEFRYAEGIEWFRRAAEGPNRLLGSLALQNAAGVADALGHNRESIVLTRQGLKRLGREPGAVADWYRAGFRARLAALEFDYHTAARLLRPHVGRANAGSNGTYRNTYSYYLAALHETTAARRLTATPYPLTELSSENWPVTLAIARAARAQGDAGPRILALEAFSLVQLGQPEAAREVIATTPVDCFFCAVTRAMILSRQGDTAGAEQAFRAADRLYPGQITTLLYWGRERLRRGDAQGALQIFRRAEKLAPRFADPAVWSGEALLALGDDKTAEQAFRKAEPLAPRWGRLHLKWGEALAKLGKAAEAKAQFSQAAALDLTSAERAELQAVTQKRAQ</sequence>